<keyword evidence="3" id="KW-1185">Reference proteome</keyword>
<dbReference type="PANTHER" id="PTHR22895:SF0">
    <property type="entry name" value="ARMADILLO REPEAT-CONTAINING PROTEIN 6"/>
    <property type="match status" value="1"/>
</dbReference>
<dbReference type="EMBL" id="JBGBPQ010000002">
    <property type="protein sequence ID" value="KAL1527672.1"/>
    <property type="molecule type" value="Genomic_DNA"/>
</dbReference>
<dbReference type="Proteomes" id="UP001515480">
    <property type="component" value="Unassembled WGS sequence"/>
</dbReference>
<dbReference type="Gene3D" id="1.25.10.10">
    <property type="entry name" value="Leucine-rich Repeat Variant"/>
    <property type="match status" value="2"/>
</dbReference>
<evidence type="ECO:0000313" key="2">
    <source>
        <dbReference type="EMBL" id="KAL1527672.1"/>
    </source>
</evidence>
<dbReference type="InterPro" id="IPR011989">
    <property type="entry name" value="ARM-like"/>
</dbReference>
<dbReference type="AlphaFoldDB" id="A0AB34K3F2"/>
<sequence>MGLRPTNSSFAHADEKQRANLHARISQETFDQAIQENIDEFDMEPAEALADAISQFESQGVNLDNIVKRVPGAAAEDDPPAIQAVRVLQNAINEALESDDAVEETLEETFGSGAMKLTFFKFAPSLAVRVTEAAAALRTECQRDKSQLALIVHNGAVDALLSSALALIASPSALPPVLECLTVVLSDAEAREQVGVRGLCALMAVLRRHEDNTSVLTASFHVARAAMMVHETHRQQLVGMCGILKVIVKAMKEHKEHKETFFAACGALRASTLSDDLRARTSKGLEHAKAAVELQVLPLLLGMARSPMCSNPGSMAELLATLSRLTVTDQICSILAQMDALSLAVTELAKHMTDAGVAKQACFFLSAISGNDQCKGSIVNGSGHVAIIQAMLLHPNNAGMQTDAVSALGNMCLRMPANCEAIAEAGGLPAIVQAFTQHISYAKMQSKAPLTIRNLVGRNPELIAPLLELGVEAPLREVMNAYADGFVHNTAKAALRELHVSVHLKEEWQGTLETAKTLEQGDAYGENHWDKFLETPVAQAAIKSEMEAHGVVPLDYN</sequence>
<protein>
    <recommendedName>
        <fullName evidence="4">Armadillo repeat-containing protein 6</fullName>
    </recommendedName>
</protein>
<dbReference type="SMART" id="SM00185">
    <property type="entry name" value="ARM"/>
    <property type="match status" value="5"/>
</dbReference>
<reference evidence="2 3" key="1">
    <citation type="journal article" date="2024" name="Science">
        <title>Giant polyketide synthase enzymes in the biosynthesis of giant marine polyether toxins.</title>
        <authorList>
            <person name="Fallon T.R."/>
            <person name="Shende V.V."/>
            <person name="Wierzbicki I.H."/>
            <person name="Pendleton A.L."/>
            <person name="Watervoot N.F."/>
            <person name="Auber R.P."/>
            <person name="Gonzalez D.J."/>
            <person name="Wisecaver J.H."/>
            <person name="Moore B.S."/>
        </authorList>
    </citation>
    <scope>NUCLEOTIDE SEQUENCE [LARGE SCALE GENOMIC DNA]</scope>
    <source>
        <strain evidence="2 3">12B1</strain>
    </source>
</reference>
<evidence type="ECO:0008006" key="4">
    <source>
        <dbReference type="Google" id="ProtNLM"/>
    </source>
</evidence>
<gene>
    <name evidence="2" type="ORF">AB1Y20_009058</name>
</gene>
<comment type="caution">
    <text evidence="2">The sequence shown here is derived from an EMBL/GenBank/DDBJ whole genome shotgun (WGS) entry which is preliminary data.</text>
</comment>
<evidence type="ECO:0000313" key="3">
    <source>
        <dbReference type="Proteomes" id="UP001515480"/>
    </source>
</evidence>
<dbReference type="PANTHER" id="PTHR22895">
    <property type="entry name" value="ARMADILLO REPEAT-CONTAINING PROTEIN 6"/>
    <property type="match status" value="1"/>
</dbReference>
<dbReference type="InterPro" id="IPR000225">
    <property type="entry name" value="Armadillo"/>
</dbReference>
<proteinExistence type="predicted"/>
<name>A0AB34K3F2_PRYPA</name>
<dbReference type="SUPFAM" id="SSF48371">
    <property type="entry name" value="ARM repeat"/>
    <property type="match status" value="1"/>
</dbReference>
<evidence type="ECO:0000256" key="1">
    <source>
        <dbReference type="ARBA" id="ARBA00022737"/>
    </source>
</evidence>
<organism evidence="2 3">
    <name type="scientific">Prymnesium parvum</name>
    <name type="common">Toxic golden alga</name>
    <dbReference type="NCBI Taxonomy" id="97485"/>
    <lineage>
        <taxon>Eukaryota</taxon>
        <taxon>Haptista</taxon>
        <taxon>Haptophyta</taxon>
        <taxon>Prymnesiophyceae</taxon>
        <taxon>Prymnesiales</taxon>
        <taxon>Prymnesiaceae</taxon>
        <taxon>Prymnesium</taxon>
    </lineage>
</organism>
<dbReference type="InterPro" id="IPR016024">
    <property type="entry name" value="ARM-type_fold"/>
</dbReference>
<keyword evidence="1" id="KW-0677">Repeat</keyword>
<accession>A0AB34K3F2</accession>